<dbReference type="PANTHER" id="PTHR10824">
    <property type="entry name" value="ACYL-COENZYME A THIOESTERASE-RELATED"/>
    <property type="match status" value="1"/>
</dbReference>
<evidence type="ECO:0000256" key="2">
    <source>
        <dbReference type="PIRSR" id="PIRSR016521-1"/>
    </source>
</evidence>
<dbReference type="InterPro" id="IPR016662">
    <property type="entry name" value="Acyl-CoA_thioEstase_long-chain"/>
</dbReference>
<name>A0A6P8T9I8_GYMAC</name>
<dbReference type="SUPFAM" id="SSF53474">
    <property type="entry name" value="alpha/beta-Hydrolases"/>
    <property type="match status" value="1"/>
</dbReference>
<dbReference type="InterPro" id="IPR042490">
    <property type="entry name" value="Thio_Ohase/BAAT_N"/>
</dbReference>
<dbReference type="GO" id="GO:0047617">
    <property type="term" value="F:fatty acyl-CoA hydrolase activity"/>
    <property type="evidence" value="ECO:0007669"/>
    <property type="project" value="TreeGrafter"/>
</dbReference>
<dbReference type="InterPro" id="IPR006862">
    <property type="entry name" value="Thio_Ohase/aa_AcTrfase"/>
</dbReference>
<keyword evidence="5" id="KW-1185">Reference proteome</keyword>
<sequence>MTFGPVLNGFSITHSQNITAKSQLVHLCFENIDCQHREEEMSSQVRLRLLPRARCMFDEPLQVKVAGLRSRQVVNLRARATDEKGVMFSSMATYKADGSGEVDLQRDPSLSGTYTGVQPMGLLWSMRPDTLHKRFTKICSLNPQVVKFSVHEEEGGMLAEATNERLLVGDGVIRRPVKDGNIRGVLFTPPGEGPFPAVLDLYTFGGGLSEKRASLLASRGFVVLTVALYGYDDMAKNIKEVHLDYFEEAIAFLKKQDKVGSKAVGVISISKSGDLALSIASNLPDVGVTVWINGCSANTMLPLYYNKSQILPALMFDLSRMIPTDSGAFNCKYVMQNALAEENKATLIPIERAEGRFLFVASEDDLNWDSKAYMENMVERLQRHGKDNFESVCYPGAGHYLEPPYGPYCPSSVHGVAGKPVLWGGEATSHAAAEVHLWRKIQEFLRTHLSCDAPQTKARL</sequence>
<proteinExistence type="inferred from homology"/>
<feature type="domain" description="Acyl-CoA thioester hydrolase/bile acid-CoA amino acid N-acetyltransferase" evidence="3">
    <location>
        <begin position="58"/>
        <end position="178"/>
    </location>
</feature>
<evidence type="ECO:0000313" key="6">
    <source>
        <dbReference type="RefSeq" id="XP_034060366.1"/>
    </source>
</evidence>
<dbReference type="OrthoDB" id="6347013at2759"/>
<gene>
    <name evidence="6" type="primary">LOC117538616</name>
</gene>
<reference evidence="6" key="1">
    <citation type="submission" date="2025-08" db="UniProtKB">
        <authorList>
            <consortium name="RefSeq"/>
        </authorList>
    </citation>
    <scope>IDENTIFICATION</scope>
</reference>
<comment type="similarity">
    <text evidence="1">Belongs to the C/M/P thioester hydrolase family.</text>
</comment>
<dbReference type="FunCoup" id="A0A6P8T9I8">
    <property type="interactions" value="281"/>
</dbReference>
<dbReference type="GO" id="GO:0006631">
    <property type="term" value="P:fatty acid metabolic process"/>
    <property type="evidence" value="ECO:0007669"/>
    <property type="project" value="TreeGrafter"/>
</dbReference>
<evidence type="ECO:0000259" key="4">
    <source>
        <dbReference type="Pfam" id="PF08840"/>
    </source>
</evidence>
<dbReference type="PIRSF" id="PIRSF016521">
    <property type="entry name" value="Acyl-CoA_hydro"/>
    <property type="match status" value="1"/>
</dbReference>
<dbReference type="InterPro" id="IPR029058">
    <property type="entry name" value="AB_hydrolase_fold"/>
</dbReference>
<dbReference type="Gene3D" id="3.40.50.1820">
    <property type="entry name" value="alpha/beta hydrolase"/>
    <property type="match status" value="1"/>
</dbReference>
<dbReference type="InterPro" id="IPR014940">
    <property type="entry name" value="BAAT_C"/>
</dbReference>
<dbReference type="GO" id="GO:0006637">
    <property type="term" value="P:acyl-CoA metabolic process"/>
    <property type="evidence" value="ECO:0007669"/>
    <property type="project" value="InterPro"/>
</dbReference>
<feature type="active site" description="Charge relay system" evidence="2">
    <location>
        <position position="270"/>
    </location>
</feature>
<protein>
    <submittedName>
        <fullName evidence="6">Acyl-coenzyme A thioesterase 5-like isoform X1</fullName>
    </submittedName>
</protein>
<evidence type="ECO:0000259" key="3">
    <source>
        <dbReference type="Pfam" id="PF04775"/>
    </source>
</evidence>
<dbReference type="AlphaFoldDB" id="A0A6P8T9I8"/>
<dbReference type="Pfam" id="PF08840">
    <property type="entry name" value="BAAT_C"/>
    <property type="match status" value="1"/>
</dbReference>
<dbReference type="Proteomes" id="UP000515161">
    <property type="component" value="Unplaced"/>
</dbReference>
<evidence type="ECO:0000256" key="1">
    <source>
        <dbReference type="ARBA" id="ARBA00006538"/>
    </source>
</evidence>
<feature type="domain" description="BAAT/Acyl-CoA thioester hydrolase C-terminal" evidence="4">
    <location>
        <begin position="241"/>
        <end position="450"/>
    </location>
</feature>
<dbReference type="RefSeq" id="XP_034060366.1">
    <property type="nucleotide sequence ID" value="XM_034204475.1"/>
</dbReference>
<feature type="active site" description="Charge relay system" evidence="2">
    <location>
        <position position="399"/>
    </location>
</feature>
<dbReference type="Gene3D" id="2.60.40.2240">
    <property type="entry name" value="Acyl-CoA thioester hydrolase/BAAT N-terminal domain"/>
    <property type="match status" value="1"/>
</dbReference>
<dbReference type="FunFam" id="3.40.50.1820:FF:000024">
    <property type="entry name" value="acyl-coenzyme A thioesterase 4"/>
    <property type="match status" value="1"/>
</dbReference>
<evidence type="ECO:0000313" key="5">
    <source>
        <dbReference type="Proteomes" id="UP000515161"/>
    </source>
</evidence>
<dbReference type="PANTHER" id="PTHR10824:SF17">
    <property type="entry name" value="ACYL-COENZYME A THIOESTERASE 6"/>
    <property type="match status" value="1"/>
</dbReference>
<dbReference type="KEGG" id="gacu:117538616"/>
<dbReference type="GeneID" id="117538616"/>
<dbReference type="InParanoid" id="A0A6P8T9I8"/>
<feature type="active site" description="Charge relay system" evidence="2">
    <location>
        <position position="365"/>
    </location>
</feature>
<accession>A0A6P8T9I8</accession>
<dbReference type="Pfam" id="PF04775">
    <property type="entry name" value="Bile_Hydr_Trans"/>
    <property type="match status" value="1"/>
</dbReference>
<organism evidence="5 6">
    <name type="scientific">Gymnodraco acuticeps</name>
    <name type="common">Antarctic dragonfish</name>
    <dbReference type="NCBI Taxonomy" id="8218"/>
    <lineage>
        <taxon>Eukaryota</taxon>
        <taxon>Metazoa</taxon>
        <taxon>Chordata</taxon>
        <taxon>Craniata</taxon>
        <taxon>Vertebrata</taxon>
        <taxon>Euteleostomi</taxon>
        <taxon>Actinopterygii</taxon>
        <taxon>Neopterygii</taxon>
        <taxon>Teleostei</taxon>
        <taxon>Neoteleostei</taxon>
        <taxon>Acanthomorphata</taxon>
        <taxon>Eupercaria</taxon>
        <taxon>Perciformes</taxon>
        <taxon>Notothenioidei</taxon>
        <taxon>Bathydraconidae</taxon>
        <taxon>Gymnodraco</taxon>
    </lineage>
</organism>